<proteinExistence type="predicted"/>
<feature type="compositionally biased region" description="Low complexity" evidence="1">
    <location>
        <begin position="52"/>
        <end position="62"/>
    </location>
</feature>
<feature type="compositionally biased region" description="Polar residues" evidence="1">
    <location>
        <begin position="33"/>
        <end position="44"/>
    </location>
</feature>
<dbReference type="InterPro" id="IPR035924">
    <property type="entry name" value="FlaG-like_sf"/>
</dbReference>
<name>A0A2S2E1Z3_9ALTE</name>
<reference evidence="2 3" key="1">
    <citation type="submission" date="2018-05" db="EMBL/GenBank/DDBJ databases">
        <title>Salinimonas sp. HMF8227 Genome sequencing and assembly.</title>
        <authorList>
            <person name="Kang H."/>
            <person name="Kang J."/>
            <person name="Cha I."/>
            <person name="Kim H."/>
            <person name="Joh K."/>
        </authorList>
    </citation>
    <scope>NUCLEOTIDE SEQUENCE [LARGE SCALE GENOMIC DNA]</scope>
    <source>
        <strain evidence="2 3">HMF8227</strain>
    </source>
</reference>
<organism evidence="2 3">
    <name type="scientific">Saliniradius amylolyticus</name>
    <dbReference type="NCBI Taxonomy" id="2183582"/>
    <lineage>
        <taxon>Bacteria</taxon>
        <taxon>Pseudomonadati</taxon>
        <taxon>Pseudomonadota</taxon>
        <taxon>Gammaproteobacteria</taxon>
        <taxon>Alteromonadales</taxon>
        <taxon>Alteromonadaceae</taxon>
        <taxon>Saliniradius</taxon>
    </lineage>
</organism>
<dbReference type="RefSeq" id="WP_109339245.1">
    <property type="nucleotide sequence ID" value="NZ_CP029347.1"/>
</dbReference>
<accession>A0A2S2E1Z3</accession>
<gene>
    <name evidence="2" type="ORF">HMF8227_01138</name>
</gene>
<feature type="region of interest" description="Disordered" evidence="1">
    <location>
        <begin position="1"/>
        <end position="73"/>
    </location>
</feature>
<sequence>MSVSNIPDFVSYSPKIGEGAYSGDGAEKRTVLEVSQGTQETASKSQRRDSEPVPSEQSASSSSDDKESVIEQLTSLNEQFPLKSTSLVFEFDDANDPPVVKVVDKDSGEVIREIPPKELREIAQALSEIADNLNRGSGILFDEKS</sequence>
<dbReference type="InterPro" id="IPR005186">
    <property type="entry name" value="FlaG"/>
</dbReference>
<dbReference type="SUPFAM" id="SSF160214">
    <property type="entry name" value="FlaG-like"/>
    <property type="match status" value="1"/>
</dbReference>
<protein>
    <recommendedName>
        <fullName evidence="4">Flagellar protein FlaG</fullName>
    </recommendedName>
</protein>
<dbReference type="PANTHER" id="PTHR37166:SF1">
    <property type="entry name" value="PROTEIN FLAG"/>
    <property type="match status" value="1"/>
</dbReference>
<evidence type="ECO:0000313" key="3">
    <source>
        <dbReference type="Proteomes" id="UP000245728"/>
    </source>
</evidence>
<dbReference type="KEGG" id="salh:HMF8227_01138"/>
<dbReference type="EMBL" id="CP029347">
    <property type="protein sequence ID" value="AWL11619.1"/>
    <property type="molecule type" value="Genomic_DNA"/>
</dbReference>
<evidence type="ECO:0000313" key="2">
    <source>
        <dbReference type="EMBL" id="AWL11619.1"/>
    </source>
</evidence>
<dbReference type="OrthoDB" id="5741693at2"/>
<keyword evidence="3" id="KW-1185">Reference proteome</keyword>
<evidence type="ECO:0008006" key="4">
    <source>
        <dbReference type="Google" id="ProtNLM"/>
    </source>
</evidence>
<dbReference type="Proteomes" id="UP000245728">
    <property type="component" value="Chromosome"/>
</dbReference>
<evidence type="ECO:0000256" key="1">
    <source>
        <dbReference type="SAM" id="MobiDB-lite"/>
    </source>
</evidence>
<dbReference type="AlphaFoldDB" id="A0A2S2E1Z3"/>
<dbReference type="Gene3D" id="3.30.160.170">
    <property type="entry name" value="FlaG-like"/>
    <property type="match status" value="1"/>
</dbReference>
<dbReference type="PANTHER" id="PTHR37166">
    <property type="entry name" value="PROTEIN FLAG"/>
    <property type="match status" value="1"/>
</dbReference>
<dbReference type="Pfam" id="PF03646">
    <property type="entry name" value="FlaG"/>
    <property type="match status" value="1"/>
</dbReference>